<name>S1N7Q8_9ENTE</name>
<accession>S1N7Q8</accession>
<reference evidence="1 2" key="1">
    <citation type="submission" date="2013-03" db="EMBL/GenBank/DDBJ databases">
        <title>The Genome Sequence of Enterococcus dispar ATCC_51266 (Illumina only assembly).</title>
        <authorList>
            <consortium name="The Broad Institute Genomics Platform"/>
            <consortium name="The Broad Institute Genome Sequencing Center for Infectious Disease"/>
            <person name="Earl A."/>
            <person name="Russ C."/>
            <person name="Gilmore M."/>
            <person name="Surin D."/>
            <person name="Walker B."/>
            <person name="Young S."/>
            <person name="Zeng Q."/>
            <person name="Gargeya S."/>
            <person name="Fitzgerald M."/>
            <person name="Haas B."/>
            <person name="Abouelleil A."/>
            <person name="Allen A.W."/>
            <person name="Alvarado L."/>
            <person name="Arachchi H.M."/>
            <person name="Berlin A.M."/>
            <person name="Chapman S.B."/>
            <person name="Gainer-Dewar J."/>
            <person name="Goldberg J."/>
            <person name="Griggs A."/>
            <person name="Gujja S."/>
            <person name="Hansen M."/>
            <person name="Howarth C."/>
            <person name="Imamovic A."/>
            <person name="Ireland A."/>
            <person name="Larimer J."/>
            <person name="McCowan C."/>
            <person name="Murphy C."/>
            <person name="Pearson M."/>
            <person name="Poon T.W."/>
            <person name="Priest M."/>
            <person name="Roberts A."/>
            <person name="Saif S."/>
            <person name="Shea T."/>
            <person name="Sisk P."/>
            <person name="Sykes S."/>
            <person name="Wortman J."/>
            <person name="Nusbaum C."/>
            <person name="Birren B."/>
        </authorList>
    </citation>
    <scope>NUCLEOTIDE SEQUENCE [LARGE SCALE GENOMIC DNA]</scope>
    <source>
        <strain evidence="1 2">ATCC 51266</strain>
    </source>
</reference>
<dbReference type="AlphaFoldDB" id="S1N7Q8"/>
<gene>
    <name evidence="1" type="ORF">OMK_00835</name>
</gene>
<proteinExistence type="predicted"/>
<sequence length="92" mass="10815">MLKKISEKIGYTKLVYDRVSKKLRTNYTKKQIEELVEAILNDNQTKLSRVGKNYYLWHSEKHIQLTINASSYRLITADRQEKIPISKKSAKS</sequence>
<organism evidence="1 2">
    <name type="scientific">Enterococcus dispar ATCC 51266</name>
    <dbReference type="NCBI Taxonomy" id="1139219"/>
    <lineage>
        <taxon>Bacteria</taxon>
        <taxon>Bacillati</taxon>
        <taxon>Bacillota</taxon>
        <taxon>Bacilli</taxon>
        <taxon>Lactobacillales</taxon>
        <taxon>Enterococcaceae</taxon>
        <taxon>Enterococcus</taxon>
    </lineage>
</organism>
<evidence type="ECO:0000313" key="2">
    <source>
        <dbReference type="Proteomes" id="UP000014127"/>
    </source>
</evidence>
<dbReference type="Pfam" id="PF12636">
    <property type="entry name" value="DUF3781"/>
    <property type="match status" value="1"/>
</dbReference>
<keyword evidence="2" id="KW-1185">Reference proteome</keyword>
<dbReference type="RefSeq" id="WP_016172018.1">
    <property type="nucleotide sequence ID" value="NZ_ASWK01000001.1"/>
</dbReference>
<dbReference type="Proteomes" id="UP000014127">
    <property type="component" value="Unassembled WGS sequence"/>
</dbReference>
<evidence type="ECO:0008006" key="3">
    <source>
        <dbReference type="Google" id="ProtNLM"/>
    </source>
</evidence>
<comment type="caution">
    <text evidence="1">The sequence shown here is derived from an EMBL/GenBank/DDBJ whole genome shotgun (WGS) entry which is preliminary data.</text>
</comment>
<dbReference type="eggNOG" id="ENOG502ZPD1">
    <property type="taxonomic scope" value="Bacteria"/>
</dbReference>
<dbReference type="STRING" id="44009.RV01_GL000037"/>
<dbReference type="OrthoDB" id="5325609at2"/>
<dbReference type="PATRIC" id="fig|1139219.3.peg.804"/>
<evidence type="ECO:0000313" key="1">
    <source>
        <dbReference type="EMBL" id="EOT43480.1"/>
    </source>
</evidence>
<dbReference type="InterPro" id="IPR024229">
    <property type="entry name" value="DUF3781"/>
</dbReference>
<dbReference type="EMBL" id="AHYR01000003">
    <property type="protein sequence ID" value="EOT43480.1"/>
    <property type="molecule type" value="Genomic_DNA"/>
</dbReference>
<protein>
    <recommendedName>
        <fullName evidence="3">DUF3781 domain-containing protein</fullName>
    </recommendedName>
</protein>
<dbReference type="HOGENOM" id="CLU_186709_0_0_9"/>